<gene>
    <name evidence="2" type="primary">Hypp4161</name>
    <name evidence="2" type="ORF">BLAG_LOCUS22034</name>
</gene>
<dbReference type="Proteomes" id="UP000838412">
    <property type="component" value="Chromosome 7"/>
</dbReference>
<dbReference type="OrthoDB" id="10037027at2759"/>
<organism evidence="2 3">
    <name type="scientific">Branchiostoma lanceolatum</name>
    <name type="common">Common lancelet</name>
    <name type="synonym">Amphioxus lanceolatum</name>
    <dbReference type="NCBI Taxonomy" id="7740"/>
    <lineage>
        <taxon>Eukaryota</taxon>
        <taxon>Metazoa</taxon>
        <taxon>Chordata</taxon>
        <taxon>Cephalochordata</taxon>
        <taxon>Leptocardii</taxon>
        <taxon>Amphioxiformes</taxon>
        <taxon>Branchiostomatidae</taxon>
        <taxon>Branchiostoma</taxon>
    </lineage>
</organism>
<sequence length="684" mass="75732">MKSTRSGELPRRLPTGRKNPTVYASEEYPEKVEESESQDSFAVDISDLSMDESTRGSGEAAWSEKTSDESDEASWVYKLSNAPPLMKQPIKLAVRSVEPIDVNARSRQEVRGGKNARETAYRFPERSTNSTVVSEDAIDHRGVEQKAVPKTSGLDTENLLSRKERGYEDGACNYETDTEGAVERLSNWYERLSNVPPLMDETLASSHKEGNALASSTGATSSHSSAAEAPLPDATAEQWRWVQATVLEPDGPLHEPVVSSLAHVVSTESLSRDSRKDGTLTPGDVLLTTMEDLRDMICGLLDRLLNFLRDRVTLNCKDEAPTEVEKKLSLDVVCFLNAMSSLDLTITGENKDLYLDAGDDSYRERPLYIPEHTETKPRTDMNILERLMTKLHPKTVQEQYAETYAEGNHSGHHKKRSVLSEYAVWLKSRENTSYDRDVNQNAHGGKAPKSKFPSLAYFVDKIRGRAKEADDIEMGTVDLNSDGDRETLLTEKLMRRALEEERRLKGLLRRLMVEMKEDVRVDPRRTSSDLSAWSTSSVILLNSEINTLAAKMVDEVCEVLTNSDRTASRGSVTPSETCADRKAFTEDVMKVVVTLATKKAKAKNEARGADKSSAEDSPHSTPDISTDDVADLAVGLWYGDVESDVDSLIGDLRSLRESLVAGGVESTVIDGKQTRTVGAQKTEV</sequence>
<feature type="region of interest" description="Disordered" evidence="1">
    <location>
        <begin position="208"/>
        <end position="232"/>
    </location>
</feature>
<proteinExistence type="predicted"/>
<evidence type="ECO:0000313" key="2">
    <source>
        <dbReference type="EMBL" id="CAH1269370.1"/>
    </source>
</evidence>
<evidence type="ECO:0000313" key="3">
    <source>
        <dbReference type="Proteomes" id="UP000838412"/>
    </source>
</evidence>
<reference evidence="2" key="1">
    <citation type="submission" date="2022-01" db="EMBL/GenBank/DDBJ databases">
        <authorList>
            <person name="Braso-Vives M."/>
        </authorList>
    </citation>
    <scope>NUCLEOTIDE SEQUENCE</scope>
</reference>
<dbReference type="EMBL" id="OV696692">
    <property type="protein sequence ID" value="CAH1269370.1"/>
    <property type="molecule type" value="Genomic_DNA"/>
</dbReference>
<protein>
    <submittedName>
        <fullName evidence="2">Hypp4161 protein</fullName>
    </submittedName>
</protein>
<feature type="compositionally biased region" description="Low complexity" evidence="1">
    <location>
        <begin position="212"/>
        <end position="229"/>
    </location>
</feature>
<accession>A0A8K0AAQ3</accession>
<dbReference type="AlphaFoldDB" id="A0A8K0AAQ3"/>
<feature type="region of interest" description="Disordered" evidence="1">
    <location>
        <begin position="1"/>
        <end position="73"/>
    </location>
</feature>
<evidence type="ECO:0000256" key="1">
    <source>
        <dbReference type="SAM" id="MobiDB-lite"/>
    </source>
</evidence>
<feature type="region of interest" description="Disordered" evidence="1">
    <location>
        <begin position="602"/>
        <end position="626"/>
    </location>
</feature>
<feature type="compositionally biased region" description="Basic and acidic residues" evidence="1">
    <location>
        <begin position="602"/>
        <end position="618"/>
    </location>
</feature>
<name>A0A8K0AAQ3_BRALA</name>
<keyword evidence="3" id="KW-1185">Reference proteome</keyword>